<dbReference type="Gene3D" id="3.90.1200.10">
    <property type="match status" value="1"/>
</dbReference>
<name>A0A6A5TRD6_9PLEO</name>
<protein>
    <submittedName>
        <fullName evidence="2">Kinase-like protein</fullName>
    </submittedName>
</protein>
<evidence type="ECO:0000313" key="3">
    <source>
        <dbReference type="Proteomes" id="UP000800035"/>
    </source>
</evidence>
<evidence type="ECO:0000313" key="2">
    <source>
        <dbReference type="EMBL" id="KAF1953356.1"/>
    </source>
</evidence>
<dbReference type="AlphaFoldDB" id="A0A6A5TRD6"/>
<gene>
    <name evidence="2" type="ORF">CC80DRAFT_569268</name>
</gene>
<proteinExistence type="predicted"/>
<keyword evidence="3" id="KW-1185">Reference proteome</keyword>
<dbReference type="InterPro" id="IPR002575">
    <property type="entry name" value="Aminoglycoside_PTrfase"/>
</dbReference>
<dbReference type="PANTHER" id="PTHR21310">
    <property type="entry name" value="AMINOGLYCOSIDE PHOSPHOTRANSFERASE-RELATED-RELATED"/>
    <property type="match status" value="1"/>
</dbReference>
<dbReference type="Pfam" id="PF01636">
    <property type="entry name" value="APH"/>
    <property type="match status" value="1"/>
</dbReference>
<dbReference type="InterPro" id="IPR011009">
    <property type="entry name" value="Kinase-like_dom_sf"/>
</dbReference>
<dbReference type="OrthoDB" id="2906425at2759"/>
<dbReference type="Proteomes" id="UP000800035">
    <property type="component" value="Unassembled WGS sequence"/>
</dbReference>
<keyword evidence="2" id="KW-0808">Transferase</keyword>
<evidence type="ECO:0000259" key="1">
    <source>
        <dbReference type="Pfam" id="PF01636"/>
    </source>
</evidence>
<sequence length="425" mass="49623">MEQPGLEWDYDEVFFGPQPTWTVEPDKQVIRQIIKRELAIPDDTECEVAFLAEGSINKVYTIKWADENGMTCIMRVALPVHPHMRTFSEIATIELVRELTEIPLPRVLKYDARFDNELGFEWMIMDLVPGETLEGRWHQVSWEKKEELVCQTVKYIAQLHQRRFKRIGSVYTYENLSSIASDDKPLSVSIEGKKYCLSETVSLPFFLSDHLTHRNLAARLQLYINDSEKVLTDPSIAAEDYDHVAATCVKHAAIKLTALLPRVFPDADDVFVLHNHDLNKQNMLVDAEGNLTGIIDWECIHTSPPWYSCQFPAFLHGPRRSQKPEQSEYMYKDDEDDEEELDELYWQRLEEWEKALLRVRFVEEMRSVFPEWEEIFGKSKVKADFELAMQHLDNELLFERIMGWVGEVQEGREARSLRDIFRGGC</sequence>
<dbReference type="EMBL" id="ML977004">
    <property type="protein sequence ID" value="KAF1953356.1"/>
    <property type="molecule type" value="Genomic_DNA"/>
</dbReference>
<accession>A0A6A5TRD6</accession>
<feature type="domain" description="Aminoglycoside phosphotransferase" evidence="1">
    <location>
        <begin position="48"/>
        <end position="307"/>
    </location>
</feature>
<organism evidence="2 3">
    <name type="scientific">Byssothecium circinans</name>
    <dbReference type="NCBI Taxonomy" id="147558"/>
    <lineage>
        <taxon>Eukaryota</taxon>
        <taxon>Fungi</taxon>
        <taxon>Dikarya</taxon>
        <taxon>Ascomycota</taxon>
        <taxon>Pezizomycotina</taxon>
        <taxon>Dothideomycetes</taxon>
        <taxon>Pleosporomycetidae</taxon>
        <taxon>Pleosporales</taxon>
        <taxon>Massarineae</taxon>
        <taxon>Massarinaceae</taxon>
        <taxon>Byssothecium</taxon>
    </lineage>
</organism>
<keyword evidence="2" id="KW-0418">Kinase</keyword>
<dbReference type="InterPro" id="IPR051678">
    <property type="entry name" value="AGP_Transferase"/>
</dbReference>
<dbReference type="SUPFAM" id="SSF56112">
    <property type="entry name" value="Protein kinase-like (PK-like)"/>
    <property type="match status" value="1"/>
</dbReference>
<dbReference type="PANTHER" id="PTHR21310:SF13">
    <property type="entry name" value="AMINOGLYCOSIDE PHOSPHOTRANSFERASE DOMAIN-CONTAINING PROTEIN"/>
    <property type="match status" value="1"/>
</dbReference>
<dbReference type="GO" id="GO:0016301">
    <property type="term" value="F:kinase activity"/>
    <property type="evidence" value="ECO:0007669"/>
    <property type="project" value="UniProtKB-KW"/>
</dbReference>
<reference evidence="2" key="1">
    <citation type="journal article" date="2020" name="Stud. Mycol.">
        <title>101 Dothideomycetes genomes: a test case for predicting lifestyles and emergence of pathogens.</title>
        <authorList>
            <person name="Haridas S."/>
            <person name="Albert R."/>
            <person name="Binder M."/>
            <person name="Bloem J."/>
            <person name="Labutti K."/>
            <person name="Salamov A."/>
            <person name="Andreopoulos B."/>
            <person name="Baker S."/>
            <person name="Barry K."/>
            <person name="Bills G."/>
            <person name="Bluhm B."/>
            <person name="Cannon C."/>
            <person name="Castanera R."/>
            <person name="Culley D."/>
            <person name="Daum C."/>
            <person name="Ezra D."/>
            <person name="Gonzalez J."/>
            <person name="Henrissat B."/>
            <person name="Kuo A."/>
            <person name="Liang C."/>
            <person name="Lipzen A."/>
            <person name="Lutzoni F."/>
            <person name="Magnuson J."/>
            <person name="Mondo S."/>
            <person name="Nolan M."/>
            <person name="Ohm R."/>
            <person name="Pangilinan J."/>
            <person name="Park H.-J."/>
            <person name="Ramirez L."/>
            <person name="Alfaro M."/>
            <person name="Sun H."/>
            <person name="Tritt A."/>
            <person name="Yoshinaga Y."/>
            <person name="Zwiers L.-H."/>
            <person name="Turgeon B."/>
            <person name="Goodwin S."/>
            <person name="Spatafora J."/>
            <person name="Crous P."/>
            <person name="Grigoriev I."/>
        </authorList>
    </citation>
    <scope>NUCLEOTIDE SEQUENCE</scope>
    <source>
        <strain evidence="2">CBS 675.92</strain>
    </source>
</reference>